<reference evidence="2" key="1">
    <citation type="submission" date="2020-07" db="EMBL/GenBank/DDBJ databases">
        <title>Multicomponent nature underlies the extraordinary mechanical properties of spider dragline silk.</title>
        <authorList>
            <person name="Kono N."/>
            <person name="Nakamura H."/>
            <person name="Mori M."/>
            <person name="Yoshida Y."/>
            <person name="Ohtoshi R."/>
            <person name="Malay A.D."/>
            <person name="Moran D.A.P."/>
            <person name="Tomita M."/>
            <person name="Numata K."/>
            <person name="Arakawa K."/>
        </authorList>
    </citation>
    <scope>NUCLEOTIDE SEQUENCE</scope>
</reference>
<name>A0A8X6FQF5_TRICU</name>
<proteinExistence type="predicted"/>
<sequence length="22" mass="2255">MPGLQAADLQEKEKPVSPAAAC</sequence>
<evidence type="ECO:0000313" key="2">
    <source>
        <dbReference type="EMBL" id="GFQ86950.1"/>
    </source>
</evidence>
<evidence type="ECO:0000313" key="3">
    <source>
        <dbReference type="Proteomes" id="UP000887116"/>
    </source>
</evidence>
<dbReference type="AlphaFoldDB" id="A0A8X6FQF5"/>
<keyword evidence="3" id="KW-1185">Reference proteome</keyword>
<accession>A0A8X6FQF5</accession>
<feature type="region of interest" description="Disordered" evidence="1">
    <location>
        <begin position="1"/>
        <end position="22"/>
    </location>
</feature>
<dbReference type="EMBL" id="BMAO01023139">
    <property type="protein sequence ID" value="GFQ86950.1"/>
    <property type="molecule type" value="Genomic_DNA"/>
</dbReference>
<organism evidence="2 3">
    <name type="scientific">Trichonephila clavata</name>
    <name type="common">Joro spider</name>
    <name type="synonym">Nephila clavata</name>
    <dbReference type="NCBI Taxonomy" id="2740835"/>
    <lineage>
        <taxon>Eukaryota</taxon>
        <taxon>Metazoa</taxon>
        <taxon>Ecdysozoa</taxon>
        <taxon>Arthropoda</taxon>
        <taxon>Chelicerata</taxon>
        <taxon>Arachnida</taxon>
        <taxon>Araneae</taxon>
        <taxon>Araneomorphae</taxon>
        <taxon>Entelegynae</taxon>
        <taxon>Araneoidea</taxon>
        <taxon>Nephilidae</taxon>
        <taxon>Trichonephila</taxon>
    </lineage>
</organism>
<protein>
    <submittedName>
        <fullName evidence="2">Uncharacterized protein</fullName>
    </submittedName>
</protein>
<feature type="non-terminal residue" evidence="2">
    <location>
        <position position="22"/>
    </location>
</feature>
<dbReference type="Proteomes" id="UP000887116">
    <property type="component" value="Unassembled WGS sequence"/>
</dbReference>
<evidence type="ECO:0000256" key="1">
    <source>
        <dbReference type="SAM" id="MobiDB-lite"/>
    </source>
</evidence>
<comment type="caution">
    <text evidence="2">The sequence shown here is derived from an EMBL/GenBank/DDBJ whole genome shotgun (WGS) entry which is preliminary data.</text>
</comment>
<gene>
    <name evidence="2" type="ORF">TNCT_699271</name>
</gene>